<organism evidence="2 3">
    <name type="scientific">Punica granatum</name>
    <name type="common">Pomegranate</name>
    <dbReference type="NCBI Taxonomy" id="22663"/>
    <lineage>
        <taxon>Eukaryota</taxon>
        <taxon>Viridiplantae</taxon>
        <taxon>Streptophyta</taxon>
        <taxon>Embryophyta</taxon>
        <taxon>Tracheophyta</taxon>
        <taxon>Spermatophyta</taxon>
        <taxon>Magnoliopsida</taxon>
        <taxon>eudicotyledons</taxon>
        <taxon>Gunneridae</taxon>
        <taxon>Pentapetalae</taxon>
        <taxon>rosids</taxon>
        <taxon>malvids</taxon>
        <taxon>Myrtales</taxon>
        <taxon>Lythraceae</taxon>
        <taxon>Punica</taxon>
    </lineage>
</organism>
<reference evidence="3" key="1">
    <citation type="journal article" date="2017" name="Plant J.">
        <title>The pomegranate (Punica granatum L.) genome and the genomics of punicalagin biosynthesis.</title>
        <authorList>
            <person name="Qin G."/>
            <person name="Xu C."/>
            <person name="Ming R."/>
            <person name="Tang H."/>
            <person name="Guyot R."/>
            <person name="Kramer E.M."/>
            <person name="Hu Y."/>
            <person name="Yi X."/>
            <person name="Qi Y."/>
            <person name="Xu X."/>
            <person name="Gao Z."/>
            <person name="Pan H."/>
            <person name="Jian J."/>
            <person name="Tian Y."/>
            <person name="Yue Z."/>
            <person name="Xu Y."/>
        </authorList>
    </citation>
    <scope>NUCLEOTIDE SEQUENCE [LARGE SCALE GENOMIC DNA]</scope>
    <source>
        <strain evidence="3">cv. Dabenzi</strain>
    </source>
</reference>
<evidence type="ECO:0000313" key="2">
    <source>
        <dbReference type="EMBL" id="OWM73022.1"/>
    </source>
</evidence>
<reference evidence="2" key="2">
    <citation type="submission" date="2017-06" db="EMBL/GenBank/DDBJ databases">
        <title>The pomegranate genome and the genomics of punicalagin biosynthesis.</title>
        <authorList>
            <person name="Xu C."/>
        </authorList>
    </citation>
    <scope>NUCLEOTIDE SEQUENCE [LARGE SCALE GENOMIC DNA]</scope>
    <source>
        <tissue evidence="2">Fresh leaf</tissue>
    </source>
</reference>
<protein>
    <submittedName>
        <fullName evidence="2">Uncharacterized protein</fullName>
    </submittedName>
</protein>
<comment type="caution">
    <text evidence="2">The sequence shown here is derived from an EMBL/GenBank/DDBJ whole genome shotgun (WGS) entry which is preliminary data.</text>
</comment>
<evidence type="ECO:0000313" key="3">
    <source>
        <dbReference type="Proteomes" id="UP000197138"/>
    </source>
</evidence>
<sequence length="213" mass="23959">MSVPFAEWLCSPPLPFSPAVLLPFPPPDGGFYFSGRSAPPPRFSPAFHGRISLLDLAEVLSISFPTTWRFGIVSSRREVVDAGGCLKLHRRQIWWFGISIRLPHQRRPDCCSHAFLLSCFHRATPSANPELIRCLVGHAGLVCFGMLPAGLVDACCLDFWFDLVARLYDWFLALECSSRPPCFALISRSSSKPWNQMADFMDIRLDDPSPVYR</sequence>
<gene>
    <name evidence="1" type="ORF">CDL15_Pgr001135</name>
    <name evidence="2" type="ORF">CDL15_Pgr001136</name>
</gene>
<accession>A0A218WLX4</accession>
<dbReference type="Proteomes" id="UP000197138">
    <property type="component" value="Unassembled WGS sequence"/>
</dbReference>
<dbReference type="EMBL" id="MTKT01003953">
    <property type="protein sequence ID" value="OWM73021.1"/>
    <property type="molecule type" value="Genomic_DNA"/>
</dbReference>
<evidence type="ECO:0000313" key="1">
    <source>
        <dbReference type="EMBL" id="OWM73021.1"/>
    </source>
</evidence>
<dbReference type="EMBL" id="MTKT01003953">
    <property type="protein sequence ID" value="OWM73022.1"/>
    <property type="molecule type" value="Genomic_DNA"/>
</dbReference>
<proteinExistence type="predicted"/>
<dbReference type="AlphaFoldDB" id="A0A218WLX4"/>
<name>A0A218WLX4_PUNGR</name>